<dbReference type="WBParaSite" id="HPLM_0000892801-mRNA-1">
    <property type="protein sequence ID" value="HPLM_0000892801-mRNA-1"/>
    <property type="gene ID" value="HPLM_0000892801"/>
</dbReference>
<protein>
    <submittedName>
        <fullName evidence="1 3">Uncharacterized protein</fullName>
    </submittedName>
</protein>
<reference evidence="1 2" key="2">
    <citation type="submission" date="2018-11" db="EMBL/GenBank/DDBJ databases">
        <authorList>
            <consortium name="Pathogen Informatics"/>
        </authorList>
    </citation>
    <scope>NUCLEOTIDE SEQUENCE [LARGE SCALE GENOMIC DNA]</scope>
    <source>
        <strain evidence="1 2">MHpl1</strain>
    </source>
</reference>
<name>A0A0N4WE75_HAEPC</name>
<sequence>MVTNIFDCGIVNTSLLDPDHRMDRMQMIIRENSSNDAIHPHRPPSFRVRLDRELYKIRSNLFPYHPHPRDTQKAYNSNRLFIDMTADGSKIMTLRE</sequence>
<gene>
    <name evidence="1" type="ORF">HPLM_LOCUS8920</name>
</gene>
<evidence type="ECO:0000313" key="2">
    <source>
        <dbReference type="Proteomes" id="UP000268014"/>
    </source>
</evidence>
<organism evidence="3">
    <name type="scientific">Haemonchus placei</name>
    <name type="common">Barber's pole worm</name>
    <dbReference type="NCBI Taxonomy" id="6290"/>
    <lineage>
        <taxon>Eukaryota</taxon>
        <taxon>Metazoa</taxon>
        <taxon>Ecdysozoa</taxon>
        <taxon>Nematoda</taxon>
        <taxon>Chromadorea</taxon>
        <taxon>Rhabditida</taxon>
        <taxon>Rhabditina</taxon>
        <taxon>Rhabditomorpha</taxon>
        <taxon>Strongyloidea</taxon>
        <taxon>Trichostrongylidae</taxon>
        <taxon>Haemonchus</taxon>
    </lineage>
</organism>
<evidence type="ECO:0000313" key="1">
    <source>
        <dbReference type="EMBL" id="VDO36159.1"/>
    </source>
</evidence>
<evidence type="ECO:0000313" key="3">
    <source>
        <dbReference type="WBParaSite" id="HPLM_0000892801-mRNA-1"/>
    </source>
</evidence>
<accession>A0A0N4WE75</accession>
<dbReference type="Proteomes" id="UP000268014">
    <property type="component" value="Unassembled WGS sequence"/>
</dbReference>
<keyword evidence="2" id="KW-1185">Reference proteome</keyword>
<proteinExistence type="predicted"/>
<dbReference type="AlphaFoldDB" id="A0A0N4WE75"/>
<dbReference type="EMBL" id="UZAF01016959">
    <property type="protein sequence ID" value="VDO36159.1"/>
    <property type="molecule type" value="Genomic_DNA"/>
</dbReference>
<reference evidence="3" key="1">
    <citation type="submission" date="2017-02" db="UniProtKB">
        <authorList>
            <consortium name="WormBaseParasite"/>
        </authorList>
    </citation>
    <scope>IDENTIFICATION</scope>
</reference>